<evidence type="ECO:0000313" key="2">
    <source>
        <dbReference type="EMBL" id="MCZ4553058.1"/>
    </source>
</evidence>
<sequence>METLRNVVIWVHLIGFAVTFGAWTAEAATRRLRTTRVMDYGLLVSLVSGAILAAPWPAGTDVNYVKVGIKLVVLVALGGLLGMGNARQRRTGEAVPRPLFFAVGGLSLLAAGIGVIWR</sequence>
<reference evidence="2" key="1">
    <citation type="submission" date="2022-12" db="EMBL/GenBank/DDBJ databases">
        <authorList>
            <person name="Krivoruchko A.V."/>
            <person name="Elkin A."/>
        </authorList>
    </citation>
    <scope>NUCLEOTIDE SEQUENCE</scope>
    <source>
        <strain evidence="2">IEGM 1388</strain>
    </source>
</reference>
<comment type="caution">
    <text evidence="2">The sequence shown here is derived from an EMBL/GenBank/DDBJ whole genome shotgun (WGS) entry which is preliminary data.</text>
</comment>
<keyword evidence="1" id="KW-0812">Transmembrane</keyword>
<feature type="transmembrane region" description="Helical" evidence="1">
    <location>
        <begin position="37"/>
        <end position="56"/>
    </location>
</feature>
<dbReference type="EMBL" id="JAPWIE010000008">
    <property type="protein sequence ID" value="MCZ4553058.1"/>
    <property type="molecule type" value="Genomic_DNA"/>
</dbReference>
<feature type="transmembrane region" description="Helical" evidence="1">
    <location>
        <begin position="68"/>
        <end position="86"/>
    </location>
</feature>
<evidence type="ECO:0000313" key="3">
    <source>
        <dbReference type="Proteomes" id="UP001067235"/>
    </source>
</evidence>
<keyword evidence="3" id="KW-1185">Reference proteome</keyword>
<protein>
    <submittedName>
        <fullName evidence="2">Fe-S protein</fullName>
    </submittedName>
</protein>
<dbReference type="Proteomes" id="UP001067235">
    <property type="component" value="Unassembled WGS sequence"/>
</dbReference>
<feature type="transmembrane region" description="Helical" evidence="1">
    <location>
        <begin position="6"/>
        <end position="25"/>
    </location>
</feature>
<organism evidence="2 3">
    <name type="scientific">Gordonia rubripertincta</name>
    <name type="common">Rhodococcus corallinus</name>
    <dbReference type="NCBI Taxonomy" id="36822"/>
    <lineage>
        <taxon>Bacteria</taxon>
        <taxon>Bacillati</taxon>
        <taxon>Actinomycetota</taxon>
        <taxon>Actinomycetes</taxon>
        <taxon>Mycobacteriales</taxon>
        <taxon>Gordoniaceae</taxon>
        <taxon>Gordonia</taxon>
    </lineage>
</organism>
<keyword evidence="1" id="KW-1133">Transmembrane helix</keyword>
<keyword evidence="1" id="KW-0472">Membrane</keyword>
<name>A0ABT4N1B7_GORRU</name>
<dbReference type="RefSeq" id="WP_301573690.1">
    <property type="nucleotide sequence ID" value="NZ_JAPWIE010000008.1"/>
</dbReference>
<proteinExistence type="predicted"/>
<gene>
    <name evidence="2" type="ORF">O4213_23925</name>
</gene>
<accession>A0ABT4N1B7</accession>
<evidence type="ECO:0000256" key="1">
    <source>
        <dbReference type="SAM" id="Phobius"/>
    </source>
</evidence>
<feature type="transmembrane region" description="Helical" evidence="1">
    <location>
        <begin position="98"/>
        <end position="117"/>
    </location>
</feature>